<evidence type="ECO:0000256" key="6">
    <source>
        <dbReference type="ARBA" id="ARBA00023014"/>
    </source>
</evidence>
<proteinExistence type="inferred from homology"/>
<keyword evidence="6 11" id="KW-0411">Iron-sulfur</keyword>
<evidence type="ECO:0000256" key="2">
    <source>
        <dbReference type="ARBA" id="ARBA00006597"/>
    </source>
</evidence>
<dbReference type="GO" id="GO:0051539">
    <property type="term" value="F:4 iron, 4 sulfur cluster binding"/>
    <property type="evidence" value="ECO:0007669"/>
    <property type="project" value="UniProtKB-UniRule"/>
</dbReference>
<dbReference type="HAMAP" id="MF_01479">
    <property type="entry name" value="WhiB"/>
    <property type="match status" value="1"/>
</dbReference>
<comment type="cofactor">
    <cofactor evidence="11">
        <name>[4Fe-4S] cluster</name>
        <dbReference type="ChEBI" id="CHEBI:49883"/>
    </cofactor>
    <text evidence="11">Binds 1 [4Fe-4S] cluster per subunit. Following nitrosylation of the [4Fe-4S] cluster binds 1 [4Fe-8(NO)] cluster per subunit.</text>
</comment>
<evidence type="ECO:0000256" key="12">
    <source>
        <dbReference type="SAM" id="MobiDB-lite"/>
    </source>
</evidence>
<keyword evidence="3 11" id="KW-0004">4Fe-4S</keyword>
<keyword evidence="8 11" id="KW-0238">DNA-binding</keyword>
<dbReference type="PANTHER" id="PTHR38839">
    <property type="entry name" value="TRANSCRIPTIONAL REGULATOR WHID-RELATED"/>
    <property type="match status" value="1"/>
</dbReference>
<dbReference type="Proteomes" id="UP000586918">
    <property type="component" value="Unassembled WGS sequence"/>
</dbReference>
<feature type="region of interest" description="Disordered" evidence="12">
    <location>
        <begin position="73"/>
        <end position="102"/>
    </location>
</feature>
<comment type="subcellular location">
    <subcellularLocation>
        <location evidence="1 11">Cytoplasm</location>
    </subcellularLocation>
</comment>
<keyword evidence="9 11" id="KW-1015">Disulfide bond</keyword>
<feature type="binding site" evidence="11">
    <location>
        <position position="41"/>
    </location>
    <ligand>
        <name>[4Fe-4S] cluster</name>
        <dbReference type="ChEBI" id="CHEBI:49883"/>
    </ligand>
</feature>
<keyword evidence="7 11" id="KW-0805">Transcription regulation</keyword>
<comment type="PTM">
    <text evidence="11">The Fe-S cluster can be nitrosylated by nitric oxide (NO).</text>
</comment>
<dbReference type="GO" id="GO:0047134">
    <property type="term" value="F:protein-disulfide reductase [NAD(P)H] activity"/>
    <property type="evidence" value="ECO:0007669"/>
    <property type="project" value="TreeGrafter"/>
</dbReference>
<evidence type="ECO:0000259" key="13">
    <source>
        <dbReference type="PROSITE" id="PS51674"/>
    </source>
</evidence>
<gene>
    <name evidence="11" type="primary">whiB</name>
    <name evidence="14" type="ORF">HF519_14345</name>
</gene>
<comment type="function">
    <text evidence="11">Acts as a transcriptional regulator. Probably redox-responsive. The apo- but not holo-form probably binds DNA.</text>
</comment>
<dbReference type="GO" id="GO:0003677">
    <property type="term" value="F:DNA binding"/>
    <property type="evidence" value="ECO:0007669"/>
    <property type="project" value="UniProtKB-UniRule"/>
</dbReference>
<comment type="similarity">
    <text evidence="2 11">Belongs to the WhiB family.</text>
</comment>
<dbReference type="EMBL" id="JAAXKZ010000046">
    <property type="protein sequence ID" value="NMH92728.1"/>
    <property type="molecule type" value="Genomic_DNA"/>
</dbReference>
<dbReference type="GO" id="GO:0046872">
    <property type="term" value="F:metal ion binding"/>
    <property type="evidence" value="ECO:0007669"/>
    <property type="project" value="UniProtKB-KW"/>
</dbReference>
<name>A0A848DJ66_9PSEU</name>
<dbReference type="Pfam" id="PF02467">
    <property type="entry name" value="Whib"/>
    <property type="match status" value="1"/>
</dbReference>
<keyword evidence="11" id="KW-0963">Cytoplasm</keyword>
<dbReference type="AlphaFoldDB" id="A0A848DJ66"/>
<evidence type="ECO:0000313" key="14">
    <source>
        <dbReference type="EMBL" id="NMH92728.1"/>
    </source>
</evidence>
<evidence type="ECO:0000313" key="15">
    <source>
        <dbReference type="Proteomes" id="UP000586918"/>
    </source>
</evidence>
<dbReference type="GO" id="GO:0045454">
    <property type="term" value="P:cell redox homeostasis"/>
    <property type="evidence" value="ECO:0007669"/>
    <property type="project" value="TreeGrafter"/>
</dbReference>
<evidence type="ECO:0000256" key="5">
    <source>
        <dbReference type="ARBA" id="ARBA00023004"/>
    </source>
</evidence>
<organism evidence="14 15">
    <name type="scientific">Pseudonocardia bannensis</name>
    <dbReference type="NCBI Taxonomy" id="630973"/>
    <lineage>
        <taxon>Bacteria</taxon>
        <taxon>Bacillati</taxon>
        <taxon>Actinomycetota</taxon>
        <taxon>Actinomycetes</taxon>
        <taxon>Pseudonocardiales</taxon>
        <taxon>Pseudonocardiaceae</taxon>
        <taxon>Pseudonocardia</taxon>
    </lineage>
</organism>
<evidence type="ECO:0000256" key="10">
    <source>
        <dbReference type="ARBA" id="ARBA00023163"/>
    </source>
</evidence>
<dbReference type="PROSITE" id="PS51674">
    <property type="entry name" value="4FE4S_WBL"/>
    <property type="match status" value="1"/>
</dbReference>
<feature type="binding site" evidence="11">
    <location>
        <position position="10"/>
    </location>
    <ligand>
        <name>[4Fe-4S] cluster</name>
        <dbReference type="ChEBI" id="CHEBI:49883"/>
    </ligand>
</feature>
<keyword evidence="5 11" id="KW-0408">Iron</keyword>
<evidence type="ECO:0000256" key="9">
    <source>
        <dbReference type="ARBA" id="ARBA00023157"/>
    </source>
</evidence>
<comment type="caution">
    <text evidence="14">The sequence shown here is derived from an EMBL/GenBank/DDBJ whole genome shotgun (WGS) entry which is preliminary data.</text>
</comment>
<evidence type="ECO:0000256" key="1">
    <source>
        <dbReference type="ARBA" id="ARBA00004496"/>
    </source>
</evidence>
<keyword evidence="15" id="KW-1185">Reference proteome</keyword>
<reference evidence="14 15" key="1">
    <citation type="submission" date="2020-04" db="EMBL/GenBank/DDBJ databases">
        <authorList>
            <person name="Klaysubun C."/>
            <person name="Duangmal K."/>
            <person name="Lipun K."/>
        </authorList>
    </citation>
    <scope>NUCLEOTIDE SEQUENCE [LARGE SCALE GENOMIC DNA]</scope>
    <source>
        <strain evidence="14 15">DSM 45300</strain>
    </source>
</reference>
<keyword evidence="4 11" id="KW-0479">Metal-binding</keyword>
<dbReference type="GO" id="GO:0005737">
    <property type="term" value="C:cytoplasm"/>
    <property type="evidence" value="ECO:0007669"/>
    <property type="project" value="UniProtKB-SubCell"/>
</dbReference>
<dbReference type="InterPro" id="IPR034768">
    <property type="entry name" value="4FE4S_WBL"/>
</dbReference>
<feature type="binding site" evidence="11">
    <location>
        <position position="47"/>
    </location>
    <ligand>
        <name>[4Fe-4S] cluster</name>
        <dbReference type="ChEBI" id="CHEBI:49883"/>
    </ligand>
</feature>
<dbReference type="InterPro" id="IPR003482">
    <property type="entry name" value="Whib"/>
</dbReference>
<evidence type="ECO:0000256" key="7">
    <source>
        <dbReference type="ARBA" id="ARBA00023015"/>
    </source>
</evidence>
<protein>
    <recommendedName>
        <fullName evidence="11">Transcriptional regulator WhiB</fullName>
    </recommendedName>
</protein>
<evidence type="ECO:0000256" key="4">
    <source>
        <dbReference type="ARBA" id="ARBA00022723"/>
    </source>
</evidence>
<evidence type="ECO:0000256" key="8">
    <source>
        <dbReference type="ARBA" id="ARBA00023125"/>
    </source>
</evidence>
<keyword evidence="10 11" id="KW-0804">Transcription</keyword>
<accession>A0A848DJ66</accession>
<feature type="binding site" evidence="11">
    <location>
        <position position="38"/>
    </location>
    <ligand>
        <name>[4Fe-4S] cluster</name>
        <dbReference type="ChEBI" id="CHEBI:49883"/>
    </ligand>
</feature>
<sequence>MTEWIDRAACRRFDAELFFPVGSGTPAAGQTARAQAVCECCPVTQECLGWAMRNGEVEGVWGGLDAAERRALRSGRPGGTNSVDEVPSPGPIPRCGGAATVA</sequence>
<feature type="domain" description="4Fe-4S Wbl-type" evidence="13">
    <location>
        <begin position="9"/>
        <end position="71"/>
    </location>
</feature>
<evidence type="ECO:0000256" key="3">
    <source>
        <dbReference type="ARBA" id="ARBA00022485"/>
    </source>
</evidence>
<dbReference type="GO" id="GO:0045892">
    <property type="term" value="P:negative regulation of DNA-templated transcription"/>
    <property type="evidence" value="ECO:0007669"/>
    <property type="project" value="TreeGrafter"/>
</dbReference>
<comment type="PTM">
    <text evidence="11">Upon Fe-S cluster removal intramolecular disulfide bonds are formed.</text>
</comment>
<evidence type="ECO:0000256" key="11">
    <source>
        <dbReference type="HAMAP-Rule" id="MF_01479"/>
    </source>
</evidence>
<dbReference type="RefSeq" id="WP_169413435.1">
    <property type="nucleotide sequence ID" value="NZ_JAAXKZ010000046.1"/>
</dbReference>
<dbReference type="GO" id="GO:0035731">
    <property type="term" value="F:dinitrosyl-iron complex binding"/>
    <property type="evidence" value="ECO:0007669"/>
    <property type="project" value="UniProtKB-UniRule"/>
</dbReference>